<evidence type="ECO:0000256" key="4">
    <source>
        <dbReference type="ARBA" id="ARBA00022679"/>
    </source>
</evidence>
<feature type="signal peptide" evidence="9">
    <location>
        <begin position="1"/>
        <end position="22"/>
    </location>
</feature>
<dbReference type="CDD" id="cd00082">
    <property type="entry name" value="HisKA"/>
    <property type="match status" value="1"/>
</dbReference>
<keyword evidence="9" id="KW-0732">Signal</keyword>
<dbReference type="InterPro" id="IPR036097">
    <property type="entry name" value="HisK_dim/P_sf"/>
</dbReference>
<dbReference type="EMBL" id="FQWQ01000002">
    <property type="protein sequence ID" value="SHH20375.1"/>
    <property type="molecule type" value="Genomic_DNA"/>
</dbReference>
<evidence type="ECO:0000256" key="2">
    <source>
        <dbReference type="ARBA" id="ARBA00012438"/>
    </source>
</evidence>
<organism evidence="11 12">
    <name type="scientific">Chryseolinea serpens</name>
    <dbReference type="NCBI Taxonomy" id="947013"/>
    <lineage>
        <taxon>Bacteria</taxon>
        <taxon>Pseudomonadati</taxon>
        <taxon>Bacteroidota</taxon>
        <taxon>Cytophagia</taxon>
        <taxon>Cytophagales</taxon>
        <taxon>Fulvivirgaceae</taxon>
        <taxon>Chryseolinea</taxon>
    </lineage>
</organism>
<evidence type="ECO:0000313" key="11">
    <source>
        <dbReference type="EMBL" id="SHH20375.1"/>
    </source>
</evidence>
<dbReference type="InterPro" id="IPR005467">
    <property type="entry name" value="His_kinase_dom"/>
</dbReference>
<dbReference type="InterPro" id="IPR003594">
    <property type="entry name" value="HATPase_dom"/>
</dbReference>
<dbReference type="InterPro" id="IPR019734">
    <property type="entry name" value="TPR_rpt"/>
</dbReference>
<evidence type="ECO:0000256" key="5">
    <source>
        <dbReference type="ARBA" id="ARBA00022777"/>
    </source>
</evidence>
<dbReference type="PROSITE" id="PS50005">
    <property type="entry name" value="TPR"/>
    <property type="match status" value="2"/>
</dbReference>
<dbReference type="SMART" id="SM00387">
    <property type="entry name" value="HATPase_c"/>
    <property type="match status" value="1"/>
</dbReference>
<accession>A0A1M5R1U3</accession>
<dbReference type="AlphaFoldDB" id="A0A1M5R1U3"/>
<dbReference type="InterPro" id="IPR036890">
    <property type="entry name" value="HATPase_C_sf"/>
</dbReference>
<dbReference type="InterPro" id="IPR003661">
    <property type="entry name" value="HisK_dim/P_dom"/>
</dbReference>
<dbReference type="Pfam" id="PF02518">
    <property type="entry name" value="HATPase_c"/>
    <property type="match status" value="1"/>
</dbReference>
<feature type="transmembrane region" description="Helical" evidence="8">
    <location>
        <begin position="390"/>
        <end position="410"/>
    </location>
</feature>
<dbReference type="PRINTS" id="PR00344">
    <property type="entry name" value="BCTRLSENSOR"/>
</dbReference>
<keyword evidence="12" id="KW-1185">Reference proteome</keyword>
<dbReference type="SUPFAM" id="SSF47384">
    <property type="entry name" value="Homodimeric domain of signal transducing histidine kinase"/>
    <property type="match status" value="1"/>
</dbReference>
<keyword evidence="3" id="KW-0597">Phosphoprotein</keyword>
<evidence type="ECO:0000256" key="8">
    <source>
        <dbReference type="SAM" id="Phobius"/>
    </source>
</evidence>
<dbReference type="Gene3D" id="1.10.287.130">
    <property type="match status" value="1"/>
</dbReference>
<keyword evidence="8" id="KW-0472">Membrane</keyword>
<evidence type="ECO:0000256" key="9">
    <source>
        <dbReference type="SAM" id="SignalP"/>
    </source>
</evidence>
<gene>
    <name evidence="11" type="ORF">SAMN04488109_3150</name>
</gene>
<dbReference type="SUPFAM" id="SSF48452">
    <property type="entry name" value="TPR-like"/>
    <property type="match status" value="1"/>
</dbReference>
<dbReference type="Pfam" id="PF13181">
    <property type="entry name" value="TPR_8"/>
    <property type="match status" value="1"/>
</dbReference>
<keyword evidence="5 11" id="KW-0418">Kinase</keyword>
<dbReference type="PANTHER" id="PTHR43711:SF1">
    <property type="entry name" value="HISTIDINE KINASE 1"/>
    <property type="match status" value="1"/>
</dbReference>
<dbReference type="SMART" id="SM00028">
    <property type="entry name" value="TPR"/>
    <property type="match status" value="6"/>
</dbReference>
<feature type="domain" description="Histidine kinase" evidence="10">
    <location>
        <begin position="446"/>
        <end position="664"/>
    </location>
</feature>
<sequence length="666" mass="75176">MYQGLKFFLGVYMLLISVSLQAQPEKDPDLVWYESFFEGKKAPVDKALVKQQAVLKDAVSKNDKVAEAAVLKEIGMLHLTGTENREQAMDYFIRALAIEDSLALNSKQVFTYMAIARVFSDIGDYNKSEESLENALVINRSLRNTRVHVTILNQLGQVRAVQGERDAALRNYEEVLAFKEEINDPHTEAAALFNIAHLQTQEGKYTEALTTHKQALALSRSVRDKAAEALSLNDIGELYRLMKNNDKAMANHVASLEVRQALKDRKGIADSYNNIGALYYQQKNYPRAIANLQLALDAAREVQDQPQTLKSYEYLSASFKELGDYKKAWEFKDQQQLLQEFMNNDKNEHQLLETQNRYEIEKKESQIGHLQTLRLQREKELRTQKKLQNFLFLLVGLTVVVAALVLYLYLVKRRSNKILEAAHATVNEQNLKLQELNATKDKFFSIISHDLKGPLNSLTSFSGLLLHHTDSLSKEEIQMLAKDLDKSVKNLFALLENLLEWSRSQTGNIEFKPEVFDLNAVVEENRALLKAQAQQKKITLNNAGEGAWMVRAHKNSINTVVRNLISNAIKFTGEGGQITTRLQRQNGRVVIAIADNGVGMSPEVMKKLFRIEAKHSTKGTADEKGTGLGLILCREFVEKNGGQIWVESEEGKGSVFSFSVPPESAL</sequence>
<keyword evidence="4" id="KW-0808">Transferase</keyword>
<evidence type="ECO:0000313" key="12">
    <source>
        <dbReference type="Proteomes" id="UP000184212"/>
    </source>
</evidence>
<dbReference type="Gene3D" id="1.25.40.10">
    <property type="entry name" value="Tetratricopeptide repeat domain"/>
    <property type="match status" value="2"/>
</dbReference>
<keyword evidence="8" id="KW-1133">Transmembrane helix</keyword>
<dbReference type="InterPro" id="IPR011990">
    <property type="entry name" value="TPR-like_helical_dom_sf"/>
</dbReference>
<evidence type="ECO:0000256" key="6">
    <source>
        <dbReference type="ARBA" id="ARBA00023012"/>
    </source>
</evidence>
<dbReference type="STRING" id="947013.SAMN04488109_3150"/>
<keyword evidence="7" id="KW-0802">TPR repeat</keyword>
<dbReference type="EC" id="2.7.13.3" evidence="2"/>
<feature type="chain" id="PRO_5012251741" description="histidine kinase" evidence="9">
    <location>
        <begin position="23"/>
        <end position="666"/>
    </location>
</feature>
<dbReference type="Pfam" id="PF00512">
    <property type="entry name" value="HisKA"/>
    <property type="match status" value="1"/>
</dbReference>
<dbReference type="InterPro" id="IPR050736">
    <property type="entry name" value="Sensor_HK_Regulatory"/>
</dbReference>
<evidence type="ECO:0000256" key="1">
    <source>
        <dbReference type="ARBA" id="ARBA00000085"/>
    </source>
</evidence>
<evidence type="ECO:0000259" key="10">
    <source>
        <dbReference type="PROSITE" id="PS50109"/>
    </source>
</evidence>
<dbReference type="PROSITE" id="PS50109">
    <property type="entry name" value="HIS_KIN"/>
    <property type="match status" value="1"/>
</dbReference>
<dbReference type="FunFam" id="3.30.565.10:FF:000006">
    <property type="entry name" value="Sensor histidine kinase WalK"/>
    <property type="match status" value="1"/>
</dbReference>
<feature type="repeat" description="TPR" evidence="7">
    <location>
        <begin position="269"/>
        <end position="302"/>
    </location>
</feature>
<evidence type="ECO:0000256" key="3">
    <source>
        <dbReference type="ARBA" id="ARBA00022553"/>
    </source>
</evidence>
<proteinExistence type="predicted"/>
<evidence type="ECO:0000256" key="7">
    <source>
        <dbReference type="PROSITE-ProRule" id="PRU00339"/>
    </source>
</evidence>
<dbReference type="SMART" id="SM00388">
    <property type="entry name" value="HisKA"/>
    <property type="match status" value="1"/>
</dbReference>
<keyword evidence="8" id="KW-0812">Transmembrane</keyword>
<dbReference type="Pfam" id="PF13424">
    <property type="entry name" value="TPR_12"/>
    <property type="match status" value="2"/>
</dbReference>
<dbReference type="GO" id="GO:0000155">
    <property type="term" value="F:phosphorelay sensor kinase activity"/>
    <property type="evidence" value="ECO:0007669"/>
    <property type="project" value="InterPro"/>
</dbReference>
<name>A0A1M5R1U3_9BACT</name>
<protein>
    <recommendedName>
        <fullName evidence="2">histidine kinase</fullName>
        <ecNumber evidence="2">2.7.13.3</ecNumber>
    </recommendedName>
</protein>
<dbReference type="PANTHER" id="PTHR43711">
    <property type="entry name" value="TWO-COMPONENT HISTIDINE KINASE"/>
    <property type="match status" value="1"/>
</dbReference>
<dbReference type="InterPro" id="IPR004358">
    <property type="entry name" value="Sig_transdc_His_kin-like_C"/>
</dbReference>
<feature type="repeat" description="TPR" evidence="7">
    <location>
        <begin position="189"/>
        <end position="222"/>
    </location>
</feature>
<dbReference type="RefSeq" id="WP_073135798.1">
    <property type="nucleotide sequence ID" value="NZ_FQWQ01000002.1"/>
</dbReference>
<keyword evidence="6" id="KW-0902">Two-component regulatory system</keyword>
<comment type="catalytic activity">
    <reaction evidence="1">
        <text>ATP + protein L-histidine = ADP + protein N-phospho-L-histidine.</text>
        <dbReference type="EC" id="2.7.13.3"/>
    </reaction>
</comment>
<dbReference type="SUPFAM" id="SSF55874">
    <property type="entry name" value="ATPase domain of HSP90 chaperone/DNA topoisomerase II/histidine kinase"/>
    <property type="match status" value="1"/>
</dbReference>
<dbReference type="CDD" id="cd00075">
    <property type="entry name" value="HATPase"/>
    <property type="match status" value="1"/>
</dbReference>
<dbReference type="Proteomes" id="UP000184212">
    <property type="component" value="Unassembled WGS sequence"/>
</dbReference>
<reference evidence="11 12" key="1">
    <citation type="submission" date="2016-11" db="EMBL/GenBank/DDBJ databases">
        <authorList>
            <person name="Jaros S."/>
            <person name="Januszkiewicz K."/>
            <person name="Wedrychowicz H."/>
        </authorList>
    </citation>
    <scope>NUCLEOTIDE SEQUENCE [LARGE SCALE GENOMIC DNA]</scope>
    <source>
        <strain evidence="11 12">DSM 24574</strain>
    </source>
</reference>
<dbReference type="Gene3D" id="3.30.565.10">
    <property type="entry name" value="Histidine kinase-like ATPase, C-terminal domain"/>
    <property type="match status" value="1"/>
</dbReference>